<evidence type="ECO:0000313" key="1">
    <source>
        <dbReference type="EMBL" id="AWX46242.1"/>
    </source>
</evidence>
<keyword evidence="2" id="KW-1185">Reference proteome</keyword>
<protein>
    <submittedName>
        <fullName evidence="1">Uncharacterized protein</fullName>
    </submittedName>
</protein>
<gene>
    <name evidence="1" type="ORF">HME9304_03274</name>
</gene>
<dbReference type="AlphaFoldDB" id="A0A2Z4LWN9"/>
<reference evidence="1 2" key="1">
    <citation type="submission" date="2018-06" db="EMBL/GenBank/DDBJ databases">
        <title>Spongiibacterium sp. HME9304 Genome sequencing and assembly.</title>
        <authorList>
            <person name="Kang H."/>
            <person name="Kim H."/>
            <person name="Joh K."/>
        </authorList>
    </citation>
    <scope>NUCLEOTIDE SEQUENCE [LARGE SCALE GENOMIC DNA]</scope>
    <source>
        <strain evidence="1 2">HME9304</strain>
    </source>
</reference>
<dbReference type="Proteomes" id="UP000248536">
    <property type="component" value="Chromosome"/>
</dbReference>
<dbReference type="KEGG" id="spon:HME9304_03274"/>
<accession>A0A2Z4LWN9</accession>
<name>A0A2Z4LWN9_9FLAO</name>
<dbReference type="EMBL" id="CP030104">
    <property type="protein sequence ID" value="AWX46242.1"/>
    <property type="molecule type" value="Genomic_DNA"/>
</dbReference>
<organism evidence="1 2">
    <name type="scientific">Flagellimonas maritima</name>
    <dbReference type="NCBI Taxonomy" id="1383885"/>
    <lineage>
        <taxon>Bacteria</taxon>
        <taxon>Pseudomonadati</taxon>
        <taxon>Bacteroidota</taxon>
        <taxon>Flavobacteriia</taxon>
        <taxon>Flavobacteriales</taxon>
        <taxon>Flavobacteriaceae</taxon>
        <taxon>Flagellimonas</taxon>
    </lineage>
</organism>
<evidence type="ECO:0000313" key="2">
    <source>
        <dbReference type="Proteomes" id="UP000248536"/>
    </source>
</evidence>
<proteinExistence type="predicted"/>
<sequence>MVIIKMTLLKKIYKDKWTDALLHLTNGHIGTTIE</sequence>